<proteinExistence type="predicted"/>
<dbReference type="RefSeq" id="WP_377502810.1">
    <property type="nucleotide sequence ID" value="NZ_JBHULU010000002.1"/>
</dbReference>
<evidence type="ECO:0000313" key="1">
    <source>
        <dbReference type="EMBL" id="MFD2512576.1"/>
    </source>
</evidence>
<reference evidence="2" key="1">
    <citation type="journal article" date="2019" name="Int. J. Syst. Evol. Microbiol.">
        <title>The Global Catalogue of Microorganisms (GCM) 10K type strain sequencing project: providing services to taxonomists for standard genome sequencing and annotation.</title>
        <authorList>
            <consortium name="The Broad Institute Genomics Platform"/>
            <consortium name="The Broad Institute Genome Sequencing Center for Infectious Disease"/>
            <person name="Wu L."/>
            <person name="Ma J."/>
        </authorList>
    </citation>
    <scope>NUCLEOTIDE SEQUENCE [LARGE SCALE GENOMIC DNA]</scope>
    <source>
        <strain evidence="2">KCTC 42498</strain>
    </source>
</reference>
<dbReference type="EMBL" id="JBHULU010000002">
    <property type="protein sequence ID" value="MFD2512576.1"/>
    <property type="molecule type" value="Genomic_DNA"/>
</dbReference>
<organism evidence="1 2">
    <name type="scientific">Pontibacter locisalis</name>
    <dbReference type="NCBI Taxonomy" id="1719035"/>
    <lineage>
        <taxon>Bacteria</taxon>
        <taxon>Pseudomonadati</taxon>
        <taxon>Bacteroidota</taxon>
        <taxon>Cytophagia</taxon>
        <taxon>Cytophagales</taxon>
        <taxon>Hymenobacteraceae</taxon>
        <taxon>Pontibacter</taxon>
    </lineage>
</organism>
<sequence>MAEDKERTTVHRNLLTQEQEELLDLYLQKLDKFYDEQKNSVKVQVEIETAHLKKVLGK</sequence>
<name>A0ABW5IFY3_9BACT</name>
<evidence type="ECO:0000313" key="2">
    <source>
        <dbReference type="Proteomes" id="UP001597544"/>
    </source>
</evidence>
<gene>
    <name evidence="1" type="ORF">ACFSRY_01745</name>
</gene>
<keyword evidence="2" id="KW-1185">Reference proteome</keyword>
<accession>A0ABW5IFY3</accession>
<dbReference type="Proteomes" id="UP001597544">
    <property type="component" value="Unassembled WGS sequence"/>
</dbReference>
<comment type="caution">
    <text evidence="1">The sequence shown here is derived from an EMBL/GenBank/DDBJ whole genome shotgun (WGS) entry which is preliminary data.</text>
</comment>
<protein>
    <submittedName>
        <fullName evidence="1">Uncharacterized protein</fullName>
    </submittedName>
</protein>